<dbReference type="SUPFAM" id="SSF74653">
    <property type="entry name" value="TolA/TonB C-terminal domain"/>
    <property type="match status" value="1"/>
</dbReference>
<dbReference type="GO" id="GO:0015031">
    <property type="term" value="P:protein transport"/>
    <property type="evidence" value="ECO:0007669"/>
    <property type="project" value="UniProtKB-KW"/>
</dbReference>
<dbReference type="Gene3D" id="3.30.1150.10">
    <property type="match status" value="1"/>
</dbReference>
<feature type="compositionally biased region" description="Basic and acidic residues" evidence="10">
    <location>
        <begin position="142"/>
        <end position="163"/>
    </location>
</feature>
<keyword evidence="6 11" id="KW-0812">Transmembrane</keyword>
<keyword evidence="5" id="KW-0997">Cell inner membrane</keyword>
<protein>
    <recommendedName>
        <fullName evidence="12">TonB C-terminal domain-containing protein</fullName>
    </recommendedName>
</protein>
<feature type="compositionally biased region" description="Low complexity" evidence="10">
    <location>
        <begin position="71"/>
        <end position="82"/>
    </location>
</feature>
<evidence type="ECO:0000256" key="1">
    <source>
        <dbReference type="ARBA" id="ARBA00004383"/>
    </source>
</evidence>
<evidence type="ECO:0000256" key="4">
    <source>
        <dbReference type="ARBA" id="ARBA00022475"/>
    </source>
</evidence>
<keyword evidence="14" id="KW-1185">Reference proteome</keyword>
<dbReference type="GO" id="GO:0055085">
    <property type="term" value="P:transmembrane transport"/>
    <property type="evidence" value="ECO:0007669"/>
    <property type="project" value="InterPro"/>
</dbReference>
<dbReference type="InterPro" id="IPR051045">
    <property type="entry name" value="TonB-dependent_transducer"/>
</dbReference>
<proteinExistence type="inferred from homology"/>
<keyword evidence="8 11" id="KW-1133">Transmembrane helix</keyword>
<sequence>MNLLAGDKTTNSHSSSWLVCGVIASIALHLGAATAYLWTPSFDFTPPPAASPISVSLVAPLAAPTEQNNDAQQASAQQSEQSLKSTTNQHDPKLVVPKPPLIAEKAPDPSDLPEYKETKAPKKIPETQKSALPDKTVPLEQVRLKAEQPKPVPKKEKEEESEKPQASSPSQMASTPSIEAPIKAANASAPKQGKTSQHEKAAKLQWQQLLHAHLEREKRYPRKAKRLRKQGMPVIRFTMDREGNVLDVILIRSSGTQSLDQEAIDLVFRAQPLIKPPSSVSGLKLSLTVPINFSF</sequence>
<keyword evidence="9 11" id="KW-0472">Membrane</keyword>
<feature type="region of interest" description="Disordered" evidence="10">
    <location>
        <begin position="64"/>
        <end position="176"/>
    </location>
</feature>
<dbReference type="Proteomes" id="UP001156690">
    <property type="component" value="Unassembled WGS sequence"/>
</dbReference>
<evidence type="ECO:0000256" key="9">
    <source>
        <dbReference type="ARBA" id="ARBA00023136"/>
    </source>
</evidence>
<evidence type="ECO:0000256" key="8">
    <source>
        <dbReference type="ARBA" id="ARBA00022989"/>
    </source>
</evidence>
<comment type="caution">
    <text evidence="13">The sequence shown here is derived from an EMBL/GenBank/DDBJ whole genome shotgun (WGS) entry which is preliminary data.</text>
</comment>
<evidence type="ECO:0000259" key="12">
    <source>
        <dbReference type="PROSITE" id="PS52015"/>
    </source>
</evidence>
<reference evidence="14" key="1">
    <citation type="journal article" date="2019" name="Int. J. Syst. Evol. Microbiol.">
        <title>The Global Catalogue of Microorganisms (GCM) 10K type strain sequencing project: providing services to taxonomists for standard genome sequencing and annotation.</title>
        <authorList>
            <consortium name="The Broad Institute Genomics Platform"/>
            <consortium name="The Broad Institute Genome Sequencing Center for Infectious Disease"/>
            <person name="Wu L."/>
            <person name="Ma J."/>
        </authorList>
    </citation>
    <scope>NUCLEOTIDE SEQUENCE [LARGE SCALE GENOMIC DNA]</scope>
    <source>
        <strain evidence="14">NBRC 15640</strain>
    </source>
</reference>
<name>A0AAV5NP07_9VIBR</name>
<evidence type="ECO:0000256" key="5">
    <source>
        <dbReference type="ARBA" id="ARBA00022519"/>
    </source>
</evidence>
<keyword evidence="3" id="KW-0813">Transport</keyword>
<evidence type="ECO:0000256" key="11">
    <source>
        <dbReference type="SAM" id="Phobius"/>
    </source>
</evidence>
<dbReference type="InterPro" id="IPR037682">
    <property type="entry name" value="TonB_C"/>
</dbReference>
<evidence type="ECO:0000256" key="2">
    <source>
        <dbReference type="ARBA" id="ARBA00006555"/>
    </source>
</evidence>
<feature type="transmembrane region" description="Helical" evidence="11">
    <location>
        <begin position="17"/>
        <end position="38"/>
    </location>
</feature>
<keyword evidence="4" id="KW-1003">Cell membrane</keyword>
<dbReference type="GO" id="GO:0031992">
    <property type="term" value="F:energy transducer activity"/>
    <property type="evidence" value="ECO:0007669"/>
    <property type="project" value="TreeGrafter"/>
</dbReference>
<accession>A0AAV5NP07</accession>
<dbReference type="RefSeq" id="WP_126609755.1">
    <property type="nucleotide sequence ID" value="NZ_AP025144.1"/>
</dbReference>
<keyword evidence="7" id="KW-0653">Protein transport</keyword>
<dbReference type="Pfam" id="PF03544">
    <property type="entry name" value="TonB_C"/>
    <property type="match status" value="1"/>
</dbReference>
<evidence type="ECO:0000313" key="13">
    <source>
        <dbReference type="EMBL" id="GLQ71952.1"/>
    </source>
</evidence>
<dbReference type="InterPro" id="IPR006260">
    <property type="entry name" value="TonB/TolA_C"/>
</dbReference>
<feature type="domain" description="TonB C-terminal" evidence="12">
    <location>
        <begin position="205"/>
        <end position="295"/>
    </location>
</feature>
<dbReference type="GO" id="GO:0098797">
    <property type="term" value="C:plasma membrane protein complex"/>
    <property type="evidence" value="ECO:0007669"/>
    <property type="project" value="TreeGrafter"/>
</dbReference>
<comment type="subcellular location">
    <subcellularLocation>
        <location evidence="1">Cell inner membrane</location>
        <topology evidence="1">Single-pass membrane protein</topology>
        <orientation evidence="1">Periplasmic side</orientation>
    </subcellularLocation>
</comment>
<evidence type="ECO:0000256" key="3">
    <source>
        <dbReference type="ARBA" id="ARBA00022448"/>
    </source>
</evidence>
<dbReference type="AlphaFoldDB" id="A0AAV5NP07"/>
<organism evidence="13 14">
    <name type="scientific">Vibrio penaeicida</name>
    <dbReference type="NCBI Taxonomy" id="104609"/>
    <lineage>
        <taxon>Bacteria</taxon>
        <taxon>Pseudomonadati</taxon>
        <taxon>Pseudomonadota</taxon>
        <taxon>Gammaproteobacteria</taxon>
        <taxon>Vibrionales</taxon>
        <taxon>Vibrionaceae</taxon>
        <taxon>Vibrio</taxon>
    </lineage>
</organism>
<evidence type="ECO:0000256" key="7">
    <source>
        <dbReference type="ARBA" id="ARBA00022927"/>
    </source>
</evidence>
<dbReference type="EMBL" id="BSNX01000009">
    <property type="protein sequence ID" value="GLQ71952.1"/>
    <property type="molecule type" value="Genomic_DNA"/>
</dbReference>
<dbReference type="PANTHER" id="PTHR33446:SF2">
    <property type="entry name" value="PROTEIN TONB"/>
    <property type="match status" value="1"/>
</dbReference>
<evidence type="ECO:0000256" key="6">
    <source>
        <dbReference type="ARBA" id="ARBA00022692"/>
    </source>
</evidence>
<gene>
    <name evidence="13" type="ORF">GCM10007932_13120</name>
</gene>
<dbReference type="NCBIfam" id="TIGR01352">
    <property type="entry name" value="tonB_Cterm"/>
    <property type="match status" value="1"/>
</dbReference>
<dbReference type="PROSITE" id="PS52015">
    <property type="entry name" value="TONB_CTD"/>
    <property type="match status" value="1"/>
</dbReference>
<evidence type="ECO:0000256" key="10">
    <source>
        <dbReference type="SAM" id="MobiDB-lite"/>
    </source>
</evidence>
<evidence type="ECO:0000313" key="14">
    <source>
        <dbReference type="Proteomes" id="UP001156690"/>
    </source>
</evidence>
<feature type="compositionally biased region" description="Basic and acidic residues" evidence="10">
    <location>
        <begin position="105"/>
        <end position="126"/>
    </location>
</feature>
<dbReference type="PANTHER" id="PTHR33446">
    <property type="entry name" value="PROTEIN TONB-RELATED"/>
    <property type="match status" value="1"/>
</dbReference>
<comment type="similarity">
    <text evidence="2">Belongs to the TonB family.</text>
</comment>